<feature type="coiled-coil region" evidence="1">
    <location>
        <begin position="377"/>
        <end position="431"/>
    </location>
</feature>
<sequence length="530" mass="60776">MMETETFDKDGEPRDKRIKLEHSYATDIKTEIIIDDTEEQDDPLNIFPSDIDRIKKETEESEETIVIKAEPDPEENDVKPDVSLIEQNDDRPVASDSLMDVVKSVPCKSSESQFFDSLGRIHGEVDVSKSTSGVSLHVNNVDVVPKHVFLELQRMYEKTMAEAKNLEKKLKNEKKKKAPRTTKNDDKSTALSLQQEVKILKQQLMVSKSKIEIVKNSLDTRSQEEAELKRTNSTLKQQMEELVKISKIRNETSNQLKSIIKKQEDEMKTLRNSFKDHKTALKKASQEHQENMAEHKAVSLQTVAVYQDQINKQKSAMKDLQEKLLEMKNNATQARKEKDAKCSLYLQKLSTAGQKLALQHKEMEKLKLDMEIMDQSINDSLRTRQTLEEQVVRMEKELQAMKDNPSLTVKYQEAQKALSAATKRADELRATLVMEKEATARALKEKQSALIGGRRVTKENEVQINLLKHTVNSLKKSIVHKLEQSKALADESRKVNHALGQTKEECAKKDRVIEELREQLRTKTCEYCGF</sequence>
<evidence type="ECO:0000313" key="3">
    <source>
        <dbReference type="EMBL" id="KAJ8981973.1"/>
    </source>
</evidence>
<dbReference type="EMBL" id="JAPWTJ010000153">
    <property type="protein sequence ID" value="KAJ8981973.1"/>
    <property type="molecule type" value="Genomic_DNA"/>
</dbReference>
<dbReference type="Proteomes" id="UP001162164">
    <property type="component" value="Unassembled WGS sequence"/>
</dbReference>
<protein>
    <submittedName>
        <fullName evidence="3">Uncharacterized protein</fullName>
    </submittedName>
</protein>
<gene>
    <name evidence="3" type="ORF">NQ317_002147</name>
</gene>
<feature type="compositionally biased region" description="Basic residues" evidence="2">
    <location>
        <begin position="171"/>
        <end position="180"/>
    </location>
</feature>
<evidence type="ECO:0000256" key="1">
    <source>
        <dbReference type="SAM" id="Coils"/>
    </source>
</evidence>
<comment type="caution">
    <text evidence="3">The sequence shown here is derived from an EMBL/GenBank/DDBJ whole genome shotgun (WGS) entry which is preliminary data.</text>
</comment>
<feature type="coiled-coil region" evidence="1">
    <location>
        <begin position="221"/>
        <end position="337"/>
    </location>
</feature>
<accession>A0ABQ9JV95</accession>
<evidence type="ECO:0000256" key="2">
    <source>
        <dbReference type="SAM" id="MobiDB-lite"/>
    </source>
</evidence>
<reference evidence="3" key="1">
    <citation type="journal article" date="2023" name="Insect Mol. Biol.">
        <title>Genome sequencing provides insights into the evolution of gene families encoding plant cell wall-degrading enzymes in longhorned beetles.</title>
        <authorList>
            <person name="Shin N.R."/>
            <person name="Okamura Y."/>
            <person name="Kirsch R."/>
            <person name="Pauchet Y."/>
        </authorList>
    </citation>
    <scope>NUCLEOTIDE SEQUENCE</scope>
    <source>
        <strain evidence="3">MMC_N1</strain>
    </source>
</reference>
<name>A0ABQ9JV95_9CUCU</name>
<organism evidence="3 4">
    <name type="scientific">Molorchus minor</name>
    <dbReference type="NCBI Taxonomy" id="1323400"/>
    <lineage>
        <taxon>Eukaryota</taxon>
        <taxon>Metazoa</taxon>
        <taxon>Ecdysozoa</taxon>
        <taxon>Arthropoda</taxon>
        <taxon>Hexapoda</taxon>
        <taxon>Insecta</taxon>
        <taxon>Pterygota</taxon>
        <taxon>Neoptera</taxon>
        <taxon>Endopterygota</taxon>
        <taxon>Coleoptera</taxon>
        <taxon>Polyphaga</taxon>
        <taxon>Cucujiformia</taxon>
        <taxon>Chrysomeloidea</taxon>
        <taxon>Cerambycidae</taxon>
        <taxon>Lamiinae</taxon>
        <taxon>Monochamini</taxon>
        <taxon>Molorchus</taxon>
    </lineage>
</organism>
<feature type="region of interest" description="Disordered" evidence="2">
    <location>
        <begin position="167"/>
        <end position="189"/>
    </location>
</feature>
<proteinExistence type="predicted"/>
<evidence type="ECO:0000313" key="4">
    <source>
        <dbReference type="Proteomes" id="UP001162164"/>
    </source>
</evidence>
<keyword evidence="1" id="KW-0175">Coiled coil</keyword>
<keyword evidence="4" id="KW-1185">Reference proteome</keyword>